<evidence type="ECO:0000313" key="5">
    <source>
        <dbReference type="Proteomes" id="UP000199391"/>
    </source>
</evidence>
<feature type="domain" description="Cellulose-binding Sde182 C-terminal" evidence="3">
    <location>
        <begin position="406"/>
        <end position="503"/>
    </location>
</feature>
<dbReference type="OrthoDB" id="9775889at2"/>
<dbReference type="GO" id="GO:0016799">
    <property type="term" value="F:hydrolase activity, hydrolyzing N-glycosyl compounds"/>
    <property type="evidence" value="ECO:0007669"/>
    <property type="project" value="InterPro"/>
</dbReference>
<evidence type="ECO:0000259" key="3">
    <source>
        <dbReference type="Pfam" id="PF21027"/>
    </source>
</evidence>
<evidence type="ECO:0000256" key="1">
    <source>
        <dbReference type="SAM" id="SignalP"/>
    </source>
</evidence>
<evidence type="ECO:0000259" key="2">
    <source>
        <dbReference type="Pfam" id="PF07632"/>
    </source>
</evidence>
<dbReference type="Proteomes" id="UP000199391">
    <property type="component" value="Unassembled WGS sequence"/>
</dbReference>
<keyword evidence="1" id="KW-0732">Signal</keyword>
<dbReference type="Gene3D" id="2.60.40.10">
    <property type="entry name" value="Immunoglobulins"/>
    <property type="match status" value="1"/>
</dbReference>
<gene>
    <name evidence="4" type="ORF">SAMN05216552_1014126</name>
</gene>
<evidence type="ECO:0000313" key="4">
    <source>
        <dbReference type="EMBL" id="SFU91861.1"/>
    </source>
</evidence>
<evidence type="ECO:0008006" key="6">
    <source>
        <dbReference type="Google" id="ProtNLM"/>
    </source>
</evidence>
<accession>A0A1I7K383</accession>
<dbReference type="Pfam" id="PF21027">
    <property type="entry name" value="Sde0182_C"/>
    <property type="match status" value="1"/>
</dbReference>
<dbReference type="Gene3D" id="3.90.245.10">
    <property type="entry name" value="Ribonucleoside hydrolase-like"/>
    <property type="match status" value="1"/>
</dbReference>
<dbReference type="InterPro" id="IPR013783">
    <property type="entry name" value="Ig-like_fold"/>
</dbReference>
<dbReference type="InterPro" id="IPR011483">
    <property type="entry name" value="Sde182_NH-like"/>
</dbReference>
<keyword evidence="5" id="KW-1185">Reference proteome</keyword>
<dbReference type="SUPFAM" id="SSF53590">
    <property type="entry name" value="Nucleoside hydrolase"/>
    <property type="match status" value="1"/>
</dbReference>
<feature type="signal peptide" evidence="1">
    <location>
        <begin position="1"/>
        <end position="30"/>
    </location>
</feature>
<dbReference type="AlphaFoldDB" id="A0A1I7K383"/>
<dbReference type="STRING" id="1035707.SAMN05216552_1014126"/>
<dbReference type="InterPro" id="IPR048527">
    <property type="entry name" value="Sde182_C"/>
</dbReference>
<proteinExistence type="predicted"/>
<organism evidence="4 5">
    <name type="scientific">Pseudoduganella namucuonensis</name>
    <dbReference type="NCBI Taxonomy" id="1035707"/>
    <lineage>
        <taxon>Bacteria</taxon>
        <taxon>Pseudomonadati</taxon>
        <taxon>Pseudomonadota</taxon>
        <taxon>Betaproteobacteria</taxon>
        <taxon>Burkholderiales</taxon>
        <taxon>Oxalobacteraceae</taxon>
        <taxon>Telluria group</taxon>
        <taxon>Pseudoduganella</taxon>
    </lineage>
</organism>
<name>A0A1I7K383_9BURK</name>
<dbReference type="RefSeq" id="WP_093556631.1">
    <property type="nucleotide sequence ID" value="NZ_FPBO01000014.1"/>
</dbReference>
<sequence>MKRMAVVLRLALPLAVALLAVGTGPDGAQAADGGADGHAARQRIFVLSDIGNEPDDQMSLVRLLVYANALDIEGLVATTSTWQRQTTRPDTMAALVDAYGQVRPNLLKHADGWPAAAALKALVSSGPSAYGMAAIRPDAPSPGARRLIEAADRRDERPLWISLWGGANTLAEALASVRATRTPAELAAFVARLRVYSISDQDDAGPWIRREFPGLFYIVQPSSADAADYARATWTGISGDNYYRNGDGADGATVTNQWLDANIRSKGPLGQHYPRFLFIMEGDTPAFLNLLPNGLEGYRHPAWGGWGGRYVFRQPYGETRPIWTQGGDLFTRVTSADTVAGVDGKPRSSDQASIWRWRTAFQHDFAARMDWTYKPYKQANHHPTVVVNGRRGVGAVEADLVAGESLVMDASGTSDPDGDGLSYSWFHYGEAGGPPGATAGAGLADIAIEADGGKATVKAIATCRPQWLDTGPCPATGFAHVILAVTDKGAPSLTSYRRIVLRVRNREASGTTP</sequence>
<dbReference type="EMBL" id="FPBO01000014">
    <property type="protein sequence ID" value="SFU91861.1"/>
    <property type="molecule type" value="Genomic_DNA"/>
</dbReference>
<feature type="chain" id="PRO_5011579151" description="DUF1593 domain-containing protein" evidence="1">
    <location>
        <begin position="31"/>
        <end position="513"/>
    </location>
</feature>
<dbReference type="Pfam" id="PF07632">
    <property type="entry name" value="Sde182_NH-like"/>
    <property type="match status" value="1"/>
</dbReference>
<dbReference type="InterPro" id="IPR036452">
    <property type="entry name" value="Ribo_hydro-like"/>
</dbReference>
<protein>
    <recommendedName>
        <fullName evidence="6">DUF1593 domain-containing protein</fullName>
    </recommendedName>
</protein>
<reference evidence="5" key="1">
    <citation type="submission" date="2016-10" db="EMBL/GenBank/DDBJ databases">
        <authorList>
            <person name="Varghese N."/>
            <person name="Submissions S."/>
        </authorList>
    </citation>
    <scope>NUCLEOTIDE SEQUENCE [LARGE SCALE GENOMIC DNA]</scope>
    <source>
        <strain evidence="5">CGMCC 1.11014</strain>
    </source>
</reference>
<feature type="domain" description="Cellulose-binding Sde182 nucleoside hydrolase-like" evidence="2">
    <location>
        <begin position="43"/>
        <end position="310"/>
    </location>
</feature>